<evidence type="ECO:0000313" key="1">
    <source>
        <dbReference type="EMBL" id="MDQ0376485.1"/>
    </source>
</evidence>
<dbReference type="EMBL" id="JAUSUT010000001">
    <property type="protein sequence ID" value="MDQ0376485.1"/>
    <property type="molecule type" value="Genomic_DNA"/>
</dbReference>
<keyword evidence="2" id="KW-1185">Reference proteome</keyword>
<sequence>MTGTDGSIEPPLRIDPATCNALAVTPAGPRPQVVRMRDTAKVSQPF</sequence>
<comment type="caution">
    <text evidence="1">The sequence shown here is derived from an EMBL/GenBank/DDBJ whole genome shotgun (WGS) entry which is preliminary data.</text>
</comment>
<gene>
    <name evidence="1" type="ORF">FB470_000479</name>
</gene>
<reference evidence="1 2" key="1">
    <citation type="submission" date="2023-07" db="EMBL/GenBank/DDBJ databases">
        <title>Sequencing the genomes of 1000 actinobacteria strains.</title>
        <authorList>
            <person name="Klenk H.-P."/>
        </authorList>
    </citation>
    <scope>NUCLEOTIDE SEQUENCE [LARGE SCALE GENOMIC DNA]</scope>
    <source>
        <strain evidence="1 2">DSM 45805</strain>
    </source>
</reference>
<protein>
    <submittedName>
        <fullName evidence="1">Uncharacterized protein</fullName>
    </submittedName>
</protein>
<accession>A0ABU0EMH3</accession>
<dbReference type="Proteomes" id="UP001229651">
    <property type="component" value="Unassembled WGS sequence"/>
</dbReference>
<evidence type="ECO:0000313" key="2">
    <source>
        <dbReference type="Proteomes" id="UP001229651"/>
    </source>
</evidence>
<organism evidence="1 2">
    <name type="scientific">Amycolatopsis thermophila</name>
    <dbReference type="NCBI Taxonomy" id="206084"/>
    <lineage>
        <taxon>Bacteria</taxon>
        <taxon>Bacillati</taxon>
        <taxon>Actinomycetota</taxon>
        <taxon>Actinomycetes</taxon>
        <taxon>Pseudonocardiales</taxon>
        <taxon>Pseudonocardiaceae</taxon>
        <taxon>Amycolatopsis</taxon>
    </lineage>
</organism>
<proteinExistence type="predicted"/>
<name>A0ABU0EMH3_9PSEU</name>